<evidence type="ECO:0000259" key="3">
    <source>
        <dbReference type="PROSITE" id="PS50885"/>
    </source>
</evidence>
<dbReference type="InterPro" id="IPR050706">
    <property type="entry name" value="Cyclic-di-GMP_PDE-like"/>
</dbReference>
<dbReference type="CDD" id="cd01948">
    <property type="entry name" value="EAL"/>
    <property type="match status" value="1"/>
</dbReference>
<dbReference type="Gene3D" id="6.10.340.10">
    <property type="match status" value="1"/>
</dbReference>
<keyword evidence="1" id="KW-1133">Transmembrane helix</keyword>
<dbReference type="InterPro" id="IPR003660">
    <property type="entry name" value="HAMP_dom"/>
</dbReference>
<name>A0A2K9LGU8_9GAMM</name>
<dbReference type="EMBL" id="CP022684">
    <property type="protein sequence ID" value="AUM11502.1"/>
    <property type="molecule type" value="Genomic_DNA"/>
</dbReference>
<dbReference type="CDD" id="cd06225">
    <property type="entry name" value="HAMP"/>
    <property type="match status" value="1"/>
</dbReference>
<dbReference type="PROSITE" id="PS50883">
    <property type="entry name" value="EAL"/>
    <property type="match status" value="1"/>
</dbReference>
<feature type="domain" description="HAMP" evidence="3">
    <location>
        <begin position="229"/>
        <end position="282"/>
    </location>
</feature>
<dbReference type="PANTHER" id="PTHR33121">
    <property type="entry name" value="CYCLIC DI-GMP PHOSPHODIESTERASE PDEF"/>
    <property type="match status" value="1"/>
</dbReference>
<keyword evidence="1" id="KW-0472">Membrane</keyword>
<evidence type="ECO:0000313" key="4">
    <source>
        <dbReference type="EMBL" id="AUM11502.1"/>
    </source>
</evidence>
<evidence type="ECO:0000259" key="2">
    <source>
        <dbReference type="PROSITE" id="PS50883"/>
    </source>
</evidence>
<dbReference type="InterPro" id="IPR035919">
    <property type="entry name" value="EAL_sf"/>
</dbReference>
<dbReference type="GO" id="GO:0071111">
    <property type="term" value="F:cyclic-guanylate-specific phosphodiesterase activity"/>
    <property type="evidence" value="ECO:0007669"/>
    <property type="project" value="InterPro"/>
</dbReference>
<dbReference type="AlphaFoldDB" id="A0A2K9LGU8"/>
<sequence length="568" mass="63322">MQLKGKTSALILWVLMTLASVFISAWVHRLVTHTPSNQEAELIKRNFDVIVTGLQGQLSWLARNPQLKLEELPTGVDVRLVFDRQDVLEYQTSLSDNETSESLLANLINFLKVPRQTNEGVTYWRDKVMLMVVEEQGDVRSISASFVGDWLLGISETLDYQLNLSAGNISDTIGNDGSAIIMLPSMIGKPVYVAVSPLHSAGGGAYLWWLSTLISAAVSGVLVWTLYYRPIWKRLNEMLVQSRQIMKSGNFKQRLAYKGKDEIADMAVQVNAILSSLEYCYNLMAKTNLITTELLQKVDLQVSAEFDSVMTEEGELKSSLDVVSRLSEAFETNALDVFVQPVFSSDRKTVTGYEALARWMDPEIGMVAPAEFVSMCEKAGLLDIMTDLMLANAFRALRTLQEKHGKELVVSINLSSGQFFSPALMTALCELSDEDSKLLRCLEFEIREATITHDFDQALVLIKRMKDKGVRICIDDYGLSRYSLMYLQRLPVDTIKLSAAFTERLAWEQRETAFIDGIARFAAGLGVRVIVKTIETEAQLDVLGHNLPVEYQGVAVGATVPVEVALQS</sequence>
<dbReference type="RefSeq" id="WP_101892842.1">
    <property type="nucleotide sequence ID" value="NZ_CP022684.1"/>
</dbReference>
<keyword evidence="5" id="KW-1185">Reference proteome</keyword>
<dbReference type="Proteomes" id="UP000235116">
    <property type="component" value="Chromosome"/>
</dbReference>
<feature type="transmembrane region" description="Helical" evidence="1">
    <location>
        <begin position="206"/>
        <end position="228"/>
    </location>
</feature>
<dbReference type="OrthoDB" id="675397at2"/>
<dbReference type="SUPFAM" id="SSF141868">
    <property type="entry name" value="EAL domain-like"/>
    <property type="match status" value="1"/>
</dbReference>
<protein>
    <recommendedName>
        <fullName evidence="6">EAL domain-containing protein</fullName>
    </recommendedName>
</protein>
<feature type="domain" description="EAL" evidence="2">
    <location>
        <begin position="319"/>
        <end position="568"/>
    </location>
</feature>
<reference evidence="5" key="1">
    <citation type="submission" date="2017-08" db="EMBL/GenBank/DDBJ databases">
        <title>Direct submision.</title>
        <authorList>
            <person name="Kim S.-J."/>
            <person name="Rhee S.-K."/>
        </authorList>
    </citation>
    <scope>NUCLEOTIDE SEQUENCE [LARGE SCALE GENOMIC DNA]</scope>
    <source>
        <strain evidence="5">GI5</strain>
    </source>
</reference>
<dbReference type="PROSITE" id="PS50885">
    <property type="entry name" value="HAMP"/>
    <property type="match status" value="1"/>
</dbReference>
<dbReference type="Pfam" id="PF00563">
    <property type="entry name" value="EAL"/>
    <property type="match status" value="1"/>
</dbReference>
<evidence type="ECO:0000313" key="5">
    <source>
        <dbReference type="Proteomes" id="UP000235116"/>
    </source>
</evidence>
<dbReference type="GO" id="GO:0007165">
    <property type="term" value="P:signal transduction"/>
    <property type="evidence" value="ECO:0007669"/>
    <property type="project" value="InterPro"/>
</dbReference>
<dbReference type="Pfam" id="PF00672">
    <property type="entry name" value="HAMP"/>
    <property type="match status" value="1"/>
</dbReference>
<evidence type="ECO:0008006" key="6">
    <source>
        <dbReference type="Google" id="ProtNLM"/>
    </source>
</evidence>
<accession>A0A2K9LGU8</accession>
<dbReference type="SMART" id="SM00052">
    <property type="entry name" value="EAL"/>
    <property type="match status" value="1"/>
</dbReference>
<dbReference type="Gene3D" id="3.20.20.450">
    <property type="entry name" value="EAL domain"/>
    <property type="match status" value="1"/>
</dbReference>
<gene>
    <name evidence="4" type="ORF">Kalk_03275</name>
</gene>
<organism evidence="4 5">
    <name type="scientific">Ketobacter alkanivorans</name>
    <dbReference type="NCBI Taxonomy" id="1917421"/>
    <lineage>
        <taxon>Bacteria</taxon>
        <taxon>Pseudomonadati</taxon>
        <taxon>Pseudomonadota</taxon>
        <taxon>Gammaproteobacteria</taxon>
        <taxon>Pseudomonadales</taxon>
        <taxon>Ketobacteraceae</taxon>
        <taxon>Ketobacter</taxon>
    </lineage>
</organism>
<dbReference type="GO" id="GO:0016020">
    <property type="term" value="C:membrane"/>
    <property type="evidence" value="ECO:0007669"/>
    <property type="project" value="InterPro"/>
</dbReference>
<proteinExistence type="predicted"/>
<evidence type="ECO:0000256" key="1">
    <source>
        <dbReference type="SAM" id="Phobius"/>
    </source>
</evidence>
<dbReference type="KEGG" id="kak:Kalk_03275"/>
<dbReference type="InterPro" id="IPR001633">
    <property type="entry name" value="EAL_dom"/>
</dbReference>
<keyword evidence="1" id="KW-0812">Transmembrane</keyword>
<dbReference type="PANTHER" id="PTHR33121:SF70">
    <property type="entry name" value="SIGNALING PROTEIN YKOW"/>
    <property type="match status" value="1"/>
</dbReference>